<dbReference type="Pfam" id="PF02698">
    <property type="entry name" value="DUF218"/>
    <property type="match status" value="1"/>
</dbReference>
<comment type="caution">
    <text evidence="3">The sequence shown here is derived from an EMBL/GenBank/DDBJ whole genome shotgun (WGS) entry which is preliminary data.</text>
</comment>
<dbReference type="Proteomes" id="UP001620408">
    <property type="component" value="Unassembled WGS sequence"/>
</dbReference>
<keyword evidence="1" id="KW-1133">Transmembrane helix</keyword>
<dbReference type="PANTHER" id="PTHR30336">
    <property type="entry name" value="INNER MEMBRANE PROTEIN, PROBABLE PERMEASE"/>
    <property type="match status" value="1"/>
</dbReference>
<proteinExistence type="predicted"/>
<sequence length="244" mass="26728">MPSYFFNLSHPVAQALLLAGAGLLCVMARRYRTGLCVIALVPVWLTLCATPAFATALQRTLTNQYPAQTASTYPSADAIVILGGERDPPQTRWDDEDADIAASRVGFGYLLFKAKRAPLVLLSGGEGDALRMAGMLEQQGVSADALHVESESRTTYENARNSATILQQRGMHRILLVTSAAHMPRAVASFEKQGLDVIPAPAMTPLSKHPVRDLWAPRRAVLWNASQAMHEYIGLWVYRLRGWA</sequence>
<evidence type="ECO:0000259" key="2">
    <source>
        <dbReference type="Pfam" id="PF02698"/>
    </source>
</evidence>
<protein>
    <submittedName>
        <fullName evidence="3">YdcF family protein</fullName>
    </submittedName>
</protein>
<evidence type="ECO:0000313" key="4">
    <source>
        <dbReference type="Proteomes" id="UP001620408"/>
    </source>
</evidence>
<dbReference type="CDD" id="cd06259">
    <property type="entry name" value="YdcF-like"/>
    <property type="match status" value="1"/>
</dbReference>
<evidence type="ECO:0000256" key="1">
    <source>
        <dbReference type="SAM" id="Phobius"/>
    </source>
</evidence>
<dbReference type="Gene3D" id="3.40.50.620">
    <property type="entry name" value="HUPs"/>
    <property type="match status" value="1"/>
</dbReference>
<feature type="domain" description="DUF218" evidence="2">
    <location>
        <begin position="77"/>
        <end position="234"/>
    </location>
</feature>
<evidence type="ECO:0000313" key="3">
    <source>
        <dbReference type="EMBL" id="MFK2918494.1"/>
    </source>
</evidence>
<feature type="transmembrane region" description="Helical" evidence="1">
    <location>
        <begin position="12"/>
        <end position="28"/>
    </location>
</feature>
<organism evidence="3 4">
    <name type="scientific">Dyella koreensis</name>
    <dbReference type="NCBI Taxonomy" id="311235"/>
    <lineage>
        <taxon>Bacteria</taxon>
        <taxon>Pseudomonadati</taxon>
        <taxon>Pseudomonadota</taxon>
        <taxon>Gammaproteobacteria</taxon>
        <taxon>Lysobacterales</taxon>
        <taxon>Rhodanobacteraceae</taxon>
        <taxon>Dyella</taxon>
    </lineage>
</organism>
<dbReference type="InterPro" id="IPR003848">
    <property type="entry name" value="DUF218"/>
</dbReference>
<gene>
    <name evidence="3" type="ORF">ISS97_14565</name>
</gene>
<dbReference type="RefSeq" id="WP_379985693.1">
    <property type="nucleotide sequence ID" value="NZ_JADIKD010000011.1"/>
</dbReference>
<dbReference type="InterPro" id="IPR014729">
    <property type="entry name" value="Rossmann-like_a/b/a_fold"/>
</dbReference>
<accession>A0ABW8K6G4</accession>
<keyword evidence="1" id="KW-0812">Transmembrane</keyword>
<keyword evidence="4" id="KW-1185">Reference proteome</keyword>
<name>A0ABW8K6G4_9GAMM</name>
<feature type="transmembrane region" description="Helical" evidence="1">
    <location>
        <begin position="35"/>
        <end position="54"/>
    </location>
</feature>
<keyword evidence="1" id="KW-0472">Membrane</keyword>
<dbReference type="EMBL" id="JADIKD010000011">
    <property type="protein sequence ID" value="MFK2918494.1"/>
    <property type="molecule type" value="Genomic_DNA"/>
</dbReference>
<reference evidence="3 4" key="1">
    <citation type="submission" date="2020-10" db="EMBL/GenBank/DDBJ databases">
        <title>Phylogeny of dyella-like bacteria.</title>
        <authorList>
            <person name="Fu J."/>
        </authorList>
    </citation>
    <scope>NUCLEOTIDE SEQUENCE [LARGE SCALE GENOMIC DNA]</scope>
    <source>
        <strain evidence="3 4">BB4</strain>
    </source>
</reference>
<dbReference type="PANTHER" id="PTHR30336:SF4">
    <property type="entry name" value="ENVELOPE BIOGENESIS FACTOR ELYC"/>
    <property type="match status" value="1"/>
</dbReference>
<dbReference type="InterPro" id="IPR051599">
    <property type="entry name" value="Cell_Envelope_Assoc"/>
</dbReference>